<evidence type="ECO:0000313" key="2">
    <source>
        <dbReference type="Proteomes" id="UP001589747"/>
    </source>
</evidence>
<dbReference type="EMBL" id="JBHMDO010000017">
    <property type="protein sequence ID" value="MFB9326225.1"/>
    <property type="molecule type" value="Genomic_DNA"/>
</dbReference>
<proteinExistence type="predicted"/>
<reference evidence="1 2" key="1">
    <citation type="submission" date="2024-09" db="EMBL/GenBank/DDBJ databases">
        <authorList>
            <person name="Sun Q."/>
            <person name="Mori K."/>
        </authorList>
    </citation>
    <scope>NUCLEOTIDE SEQUENCE [LARGE SCALE GENOMIC DNA]</scope>
    <source>
        <strain evidence="1 2">TISTR 2452</strain>
    </source>
</reference>
<sequence length="78" mass="8652">MADQDPRLGIPRNDGQLSIVFNKGGARTGAGRKRLGITKKTSITLPEDIWRRLEAYCTEHGTTQSEALRTIITGYFSD</sequence>
<keyword evidence="2" id="KW-1185">Reference proteome</keyword>
<evidence type="ECO:0008006" key="3">
    <source>
        <dbReference type="Google" id="ProtNLM"/>
    </source>
</evidence>
<name>A0ABV5KLW7_9BACL</name>
<dbReference type="Proteomes" id="UP001589747">
    <property type="component" value="Unassembled WGS sequence"/>
</dbReference>
<comment type="caution">
    <text evidence="1">The sequence shown here is derived from an EMBL/GenBank/DDBJ whole genome shotgun (WGS) entry which is preliminary data.</text>
</comment>
<evidence type="ECO:0000313" key="1">
    <source>
        <dbReference type="EMBL" id="MFB9326225.1"/>
    </source>
</evidence>
<organism evidence="1 2">
    <name type="scientific">Paenibacillus aurantiacus</name>
    <dbReference type="NCBI Taxonomy" id="1936118"/>
    <lineage>
        <taxon>Bacteria</taxon>
        <taxon>Bacillati</taxon>
        <taxon>Bacillota</taxon>
        <taxon>Bacilli</taxon>
        <taxon>Bacillales</taxon>
        <taxon>Paenibacillaceae</taxon>
        <taxon>Paenibacillus</taxon>
    </lineage>
</organism>
<dbReference type="SUPFAM" id="SSF47598">
    <property type="entry name" value="Ribbon-helix-helix"/>
    <property type="match status" value="1"/>
</dbReference>
<protein>
    <recommendedName>
        <fullName evidence="3">CopG family transcriptional regulator</fullName>
    </recommendedName>
</protein>
<dbReference type="InterPro" id="IPR013321">
    <property type="entry name" value="Arc_rbn_hlx_hlx"/>
</dbReference>
<accession>A0ABV5KLW7</accession>
<dbReference type="RefSeq" id="WP_377493300.1">
    <property type="nucleotide sequence ID" value="NZ_JBHMDO010000017.1"/>
</dbReference>
<gene>
    <name evidence="1" type="ORF">ACFFSY_09905</name>
</gene>
<dbReference type="InterPro" id="IPR010985">
    <property type="entry name" value="Ribbon_hlx_hlx"/>
</dbReference>
<dbReference type="Gene3D" id="1.10.1220.10">
    <property type="entry name" value="Met repressor-like"/>
    <property type="match status" value="1"/>
</dbReference>